<dbReference type="GO" id="GO:0008682">
    <property type="term" value="F:3-demethoxyubiquinol 3-hydroxylase activity"/>
    <property type="evidence" value="ECO:0007669"/>
    <property type="project" value="TreeGrafter"/>
</dbReference>
<dbReference type="AlphaFoldDB" id="A0A813F3B6"/>
<feature type="non-terminal residue" evidence="1">
    <location>
        <position position="236"/>
    </location>
</feature>
<evidence type="ECO:0008006" key="3">
    <source>
        <dbReference type="Google" id="ProtNLM"/>
    </source>
</evidence>
<dbReference type="Proteomes" id="UP000654075">
    <property type="component" value="Unassembled WGS sequence"/>
</dbReference>
<dbReference type="GO" id="GO:0006744">
    <property type="term" value="P:ubiquinone biosynthetic process"/>
    <property type="evidence" value="ECO:0007669"/>
    <property type="project" value="InterPro"/>
</dbReference>
<dbReference type="PANTHER" id="PTHR11237">
    <property type="entry name" value="COENZYME Q10 BIOSYNTHESIS PROTEIN 7"/>
    <property type="match status" value="1"/>
</dbReference>
<dbReference type="InterPro" id="IPR011566">
    <property type="entry name" value="Ubq_synth_Coq7"/>
</dbReference>
<name>A0A813F3B6_POLGL</name>
<dbReference type="PANTHER" id="PTHR11237:SF4">
    <property type="entry name" value="5-DEMETHOXYUBIQUINONE HYDROXYLASE, MITOCHONDRIAL"/>
    <property type="match status" value="1"/>
</dbReference>
<dbReference type="OrthoDB" id="275371at2759"/>
<gene>
    <name evidence="1" type="ORF">PGLA1383_LOCUS22774</name>
</gene>
<sequence>ALHTSGRSCSVRPAALARPSRHFASSFQATQADLELVLQSKPWPPWLAGEMRSNWAGETGAAAIYRGCQAALPRIACPQQRAALAEFAEEHVAAEEAHLAAMEIVVCEPGERSWMPAASFGWALGYASTAGRGARGMYVTTHAVESFVEEHYGDQITQIVRELDSGENSVEREEALRSLLALLRAACADEVHHKEEAKERACALSTGGAAARLADRLQFLAIYWGSRVGAEMAKRI</sequence>
<dbReference type="GO" id="GO:0005743">
    <property type="term" value="C:mitochondrial inner membrane"/>
    <property type="evidence" value="ECO:0007669"/>
    <property type="project" value="TreeGrafter"/>
</dbReference>
<reference evidence="1" key="1">
    <citation type="submission" date="2021-02" db="EMBL/GenBank/DDBJ databases">
        <authorList>
            <person name="Dougan E. K."/>
            <person name="Rhodes N."/>
            <person name="Thang M."/>
            <person name="Chan C."/>
        </authorList>
    </citation>
    <scope>NUCLEOTIDE SEQUENCE</scope>
</reference>
<keyword evidence="2" id="KW-1185">Reference proteome</keyword>
<accession>A0A813F3B6</accession>
<organism evidence="1 2">
    <name type="scientific">Polarella glacialis</name>
    <name type="common">Dinoflagellate</name>
    <dbReference type="NCBI Taxonomy" id="89957"/>
    <lineage>
        <taxon>Eukaryota</taxon>
        <taxon>Sar</taxon>
        <taxon>Alveolata</taxon>
        <taxon>Dinophyceae</taxon>
        <taxon>Suessiales</taxon>
        <taxon>Suessiaceae</taxon>
        <taxon>Polarella</taxon>
    </lineage>
</organism>
<evidence type="ECO:0000313" key="1">
    <source>
        <dbReference type="EMBL" id="CAE8604625.1"/>
    </source>
</evidence>
<protein>
    <recommendedName>
        <fullName evidence="3">Ubiquinone biosynthesis protein COQ7</fullName>
    </recommendedName>
</protein>
<comment type="caution">
    <text evidence="1">The sequence shown here is derived from an EMBL/GenBank/DDBJ whole genome shotgun (WGS) entry which is preliminary data.</text>
</comment>
<dbReference type="OMA" id="ENEMPLF"/>
<proteinExistence type="predicted"/>
<evidence type="ECO:0000313" key="2">
    <source>
        <dbReference type="Proteomes" id="UP000654075"/>
    </source>
</evidence>
<dbReference type="Pfam" id="PF03232">
    <property type="entry name" value="COQ7"/>
    <property type="match status" value="1"/>
</dbReference>
<dbReference type="EMBL" id="CAJNNV010016704">
    <property type="protein sequence ID" value="CAE8604625.1"/>
    <property type="molecule type" value="Genomic_DNA"/>
</dbReference>